<name>A0ABN2FTT4_9ACTN</name>
<evidence type="ECO:0000313" key="3">
    <source>
        <dbReference type="Proteomes" id="UP001500618"/>
    </source>
</evidence>
<proteinExistence type="predicted"/>
<evidence type="ECO:0000313" key="2">
    <source>
        <dbReference type="EMBL" id="GAA1659014.1"/>
    </source>
</evidence>
<feature type="region of interest" description="Disordered" evidence="1">
    <location>
        <begin position="1"/>
        <end position="83"/>
    </location>
</feature>
<evidence type="ECO:0000256" key="1">
    <source>
        <dbReference type="SAM" id="MobiDB-lite"/>
    </source>
</evidence>
<keyword evidence="3" id="KW-1185">Reference proteome</keyword>
<dbReference type="EMBL" id="BAAANY010000002">
    <property type="protein sequence ID" value="GAA1659014.1"/>
    <property type="molecule type" value="Genomic_DNA"/>
</dbReference>
<reference evidence="2 3" key="1">
    <citation type="journal article" date="2019" name="Int. J. Syst. Evol. Microbiol.">
        <title>The Global Catalogue of Microorganisms (GCM) 10K type strain sequencing project: providing services to taxonomists for standard genome sequencing and annotation.</title>
        <authorList>
            <consortium name="The Broad Institute Genomics Platform"/>
            <consortium name="The Broad Institute Genome Sequencing Center for Infectious Disease"/>
            <person name="Wu L."/>
            <person name="Ma J."/>
        </authorList>
    </citation>
    <scope>NUCLEOTIDE SEQUENCE [LARGE SCALE GENOMIC DNA]</scope>
    <source>
        <strain evidence="2 3">JCM 14718</strain>
    </source>
</reference>
<dbReference type="Proteomes" id="UP001500618">
    <property type="component" value="Unassembled WGS sequence"/>
</dbReference>
<protein>
    <submittedName>
        <fullName evidence="2">Uncharacterized protein</fullName>
    </submittedName>
</protein>
<gene>
    <name evidence="2" type="ORF">GCM10009765_05430</name>
</gene>
<accession>A0ABN2FTT4</accession>
<comment type="caution">
    <text evidence="2">The sequence shown here is derived from an EMBL/GenBank/DDBJ whole genome shotgun (WGS) entry which is preliminary data.</text>
</comment>
<sequence length="118" mass="11883">MDVRRADALLDLATSRSLGDIPAPQLPDDDTDNSEGNQRTADGTGVSGGGTDGCGYEPSTSSATAAGSGGTGHTRSRKPGVDLRVVVGAGTTKTTPSRFRMGAPARKIFSAWAASTTG</sequence>
<organism evidence="2 3">
    <name type="scientific">Fodinicola feengrottensis</name>
    <dbReference type="NCBI Taxonomy" id="435914"/>
    <lineage>
        <taxon>Bacteria</taxon>
        <taxon>Bacillati</taxon>
        <taxon>Actinomycetota</taxon>
        <taxon>Actinomycetes</taxon>
        <taxon>Mycobacteriales</taxon>
        <taxon>Fodinicola</taxon>
    </lineage>
</organism>